<dbReference type="PANTHER" id="PTHR32097">
    <property type="entry name" value="CAMP-BINDING PROTEIN 1-RELATED"/>
    <property type="match status" value="1"/>
</dbReference>
<dbReference type="Gene3D" id="2.60.60.30">
    <property type="entry name" value="sav2460 like domains"/>
    <property type="match status" value="1"/>
</dbReference>
<organism evidence="1">
    <name type="scientific">Bacillus cereus</name>
    <dbReference type="NCBI Taxonomy" id="1396"/>
    <lineage>
        <taxon>Bacteria</taxon>
        <taxon>Bacillati</taxon>
        <taxon>Bacillota</taxon>
        <taxon>Bacilli</taxon>
        <taxon>Bacillales</taxon>
        <taxon>Bacillaceae</taxon>
        <taxon>Bacillus</taxon>
        <taxon>Bacillus cereus group</taxon>
    </lineage>
</organism>
<dbReference type="AlphaFoldDB" id="A0A5B9HNS4"/>
<accession>A0A5B9HNS4</accession>
<reference evidence="1" key="1">
    <citation type="submission" date="2019-08" db="EMBL/GenBank/DDBJ databases">
        <title>Antibiosis Participates in the Biocontrol of Bucillus cereus 0-9 Against Rice Sheath Blight.</title>
        <authorList>
            <person name="Wang G."/>
            <person name="Liu F."/>
        </authorList>
    </citation>
    <scope>NUCLEOTIDE SEQUENCE</scope>
    <source>
        <strain evidence="1">09</strain>
    </source>
</reference>
<gene>
    <name evidence="1" type="ORF">FRY47_15735</name>
</gene>
<dbReference type="CDD" id="cd06974">
    <property type="entry name" value="TerD_like"/>
    <property type="match status" value="1"/>
</dbReference>
<dbReference type="PANTHER" id="PTHR32097:SF18">
    <property type="entry name" value="RING-TYPE DOMAIN-CONTAINING PROTEIN"/>
    <property type="match status" value="1"/>
</dbReference>
<sequence>MKNSIYIRRSLKVIIKREENKLPNMYLATALKNLESLGFTFSEPLIEELQTLSVGAFTSFYKELVKHLKEMVGAHIQFTPMYPNFPQQMMDLSDADLYINAVIHYVTLRLPVSKVEERLPLLDSVDLKVIDLGSEEDFNQMISQLIRANSSISSTDKTDVEWAITHTEDVSCFLPNVIPHKENMSFIIGVLLINRKISADAAAKYFKTATDVLRLAVALSEGDVSLASSVRFKKFNRAERRFLLGLLEQCGNITEDMLRYKKRWIRLGEILHPAEYHTRFPKTHRAFEMLRNNIKVETFNGKIEAALLNRDIMTAKNLLKTRPGEFARRLDHLIRLCSDTSTDVFNILEEFLSIIGDVSTPVLLQLTAHFKHRNDKNEFRTFFPKGNVAKAIGIENTLPFISEDICLMIVKMCEDTLKNRFAELPSLGKVFLDEQLKNHLVPFSQRSASKALRTLSRGSKVDLPEGDTIRFFLWWKEGYVNGQHTGRVDIDLSAAMYDEDWQYKEHVSFTNLRSKNFKAYHSGDITSAPKGASEFIDFDIPSVLKYGGRYVVMTLLSYTDQPYKDLPECFTGWMVRQYPGSGEIFEPSTVQDKVDITADTQISIPVILDLKERKLIWTDLSLTRDLTYDNTIEANQKGMILVGKALTNLVKPNLYDLFRLHIEARGELVQDIEEAESIFSLDKGITPFDIEKIISDFIADPQD</sequence>
<protein>
    <submittedName>
        <fullName evidence="1">TerD family protein</fullName>
    </submittedName>
</protein>
<dbReference type="InterPro" id="IPR051324">
    <property type="entry name" value="Stress/Tellurium_Resist"/>
</dbReference>
<dbReference type="RefSeq" id="WP_000798037.1">
    <property type="nucleotide sequence ID" value="NZ_CP187290.1"/>
</dbReference>
<name>A0A5B9HNS4_BACCE</name>
<dbReference type="EMBL" id="CP042874">
    <property type="protein sequence ID" value="QEF17753.1"/>
    <property type="molecule type" value="Genomic_DNA"/>
</dbReference>
<proteinExistence type="predicted"/>
<evidence type="ECO:0000313" key="1">
    <source>
        <dbReference type="EMBL" id="QEF17753.1"/>
    </source>
</evidence>
<dbReference type="InterPro" id="IPR003325">
    <property type="entry name" value="TerD"/>
</dbReference>